<dbReference type="PATRIC" id="fig|49547.3.peg.2010"/>
<accession>A0A166BZV8</accession>
<reference evidence="1 2" key="1">
    <citation type="submission" date="2016-04" db="EMBL/GenBank/DDBJ databases">
        <title>Genome sequence of Methanobrevibacter curvatus DSM 11111.</title>
        <authorList>
            <person name="Poehlein A."/>
            <person name="Seedorf H."/>
            <person name="Daniel R."/>
        </authorList>
    </citation>
    <scope>NUCLEOTIDE SEQUENCE [LARGE SCALE GENOMIC DNA]</scope>
    <source>
        <strain evidence="1 2">DSM 11111</strain>
    </source>
</reference>
<protein>
    <submittedName>
        <fullName evidence="1">Uncharacterized protein</fullName>
    </submittedName>
</protein>
<gene>
    <name evidence="1" type="ORF">MBCUR_19020</name>
</gene>
<dbReference type="EMBL" id="LWMV01000222">
    <property type="protein sequence ID" value="KZX10167.1"/>
    <property type="molecule type" value="Genomic_DNA"/>
</dbReference>
<dbReference type="InterPro" id="IPR016541">
    <property type="entry name" value="UCP008505"/>
</dbReference>
<dbReference type="STRING" id="49547.MBCUR_19020"/>
<comment type="caution">
    <text evidence="1">The sequence shown here is derived from an EMBL/GenBank/DDBJ whole genome shotgun (WGS) entry which is preliminary data.</text>
</comment>
<evidence type="ECO:0000313" key="1">
    <source>
        <dbReference type="EMBL" id="KZX10167.1"/>
    </source>
</evidence>
<sequence>MNNNISTELGFLEENFPEWYHNYDDSKNNWADPYLIAYAMAYSAVLVTQEKCNLGATNESNYKIPTICPKLGAYCHSDKLISKNINPDTAPFQCINFFELIKREKLYLPHSE</sequence>
<dbReference type="Pfam" id="PF14367">
    <property type="entry name" value="DUF4411"/>
    <property type="match status" value="1"/>
</dbReference>
<dbReference type="Proteomes" id="UP000077245">
    <property type="component" value="Unassembled WGS sequence"/>
</dbReference>
<dbReference type="RefSeq" id="WP_067092674.1">
    <property type="nucleotide sequence ID" value="NZ_LWMV01000222.1"/>
</dbReference>
<organism evidence="1 2">
    <name type="scientific">Methanobrevibacter curvatus</name>
    <dbReference type="NCBI Taxonomy" id="49547"/>
    <lineage>
        <taxon>Archaea</taxon>
        <taxon>Methanobacteriati</taxon>
        <taxon>Methanobacteriota</taxon>
        <taxon>Methanomada group</taxon>
        <taxon>Methanobacteria</taxon>
        <taxon>Methanobacteriales</taxon>
        <taxon>Methanobacteriaceae</taxon>
        <taxon>Methanobrevibacter</taxon>
    </lineage>
</organism>
<evidence type="ECO:0000313" key="2">
    <source>
        <dbReference type="Proteomes" id="UP000077245"/>
    </source>
</evidence>
<keyword evidence="2" id="KW-1185">Reference proteome</keyword>
<dbReference type="AlphaFoldDB" id="A0A166BZV8"/>
<name>A0A166BZV8_9EURY</name>
<proteinExistence type="predicted"/>